<feature type="compositionally biased region" description="Basic and acidic residues" evidence="1">
    <location>
        <begin position="455"/>
        <end position="471"/>
    </location>
</feature>
<evidence type="ECO:0000313" key="3">
    <source>
        <dbReference type="EMBL" id="QQG36134.1"/>
    </source>
</evidence>
<evidence type="ECO:0000256" key="2">
    <source>
        <dbReference type="SAM" id="SignalP"/>
    </source>
</evidence>
<keyword evidence="2" id="KW-0732">Signal</keyword>
<protein>
    <submittedName>
        <fullName evidence="3">DUF4175 family protein</fullName>
    </submittedName>
</protein>
<feature type="compositionally biased region" description="Low complexity" evidence="1">
    <location>
        <begin position="299"/>
        <end position="354"/>
    </location>
</feature>
<feature type="compositionally biased region" description="Low complexity" evidence="1">
    <location>
        <begin position="639"/>
        <end position="652"/>
    </location>
</feature>
<feature type="compositionally biased region" description="Basic and acidic residues" evidence="1">
    <location>
        <begin position="580"/>
        <end position="589"/>
    </location>
</feature>
<feature type="compositionally biased region" description="Basic and acidic residues" evidence="1">
    <location>
        <begin position="674"/>
        <end position="692"/>
    </location>
</feature>
<feature type="region of interest" description="Disordered" evidence="1">
    <location>
        <begin position="225"/>
        <end position="246"/>
    </location>
</feature>
<dbReference type="Proteomes" id="UP000595362">
    <property type="component" value="Chromosome"/>
</dbReference>
<feature type="compositionally biased region" description="Basic and acidic residues" evidence="1">
    <location>
        <begin position="228"/>
        <end position="246"/>
    </location>
</feature>
<feature type="signal peptide" evidence="2">
    <location>
        <begin position="1"/>
        <end position="28"/>
    </location>
</feature>
<evidence type="ECO:0000256" key="1">
    <source>
        <dbReference type="SAM" id="MobiDB-lite"/>
    </source>
</evidence>
<evidence type="ECO:0000313" key="4">
    <source>
        <dbReference type="Proteomes" id="UP000595362"/>
    </source>
</evidence>
<dbReference type="EMBL" id="CP066681">
    <property type="protein sequence ID" value="QQG36134.1"/>
    <property type="molecule type" value="Genomic_DNA"/>
</dbReference>
<gene>
    <name evidence="3" type="ORF">HYS17_11695</name>
</gene>
<sequence length="733" mass="84573">MNTAAKLKRIAAQGSLAAAFLSAAPLQAAQPAAMQNTQAVQSAACQKAQQTVMKEGLGKYTISDLTAHPTLAGATVEISINVRDALGQAASSGKCKVTLPKMDFRHPLAVAMVDLRRTLAGDSRKAPEIARKLEQAVDAHSHLVINPATRQALDVVRKTLAVSKDEAALDQSVAMMWDIMLRLEEDNLSAAERRLRDMERTLREAMQRNAPEEQMRKILEESAQAMKDAMKEQAEKSEQDQQARRELEDMQKRMEEMRRMMEELSQLDPQAARKMQDMMKQMQDMMRQQKQDRQKQDQQDGQQQDPSQQQQPSQQGEQQQSQQSQQQMRQKLQQQMQQMMQKMQQMQQMQKMQQDLNDLIKEQEKLMGETDQEREKRQQDMAKILEQLEKLTKMLGEQLREERNKEWDRLREIDPPVYPDYDSYYNRPAPPAESRWPDMGSRIFLAQASQPLPPEKQKALEESKKRIERLGEMGTEVDETGKTLKGKRERQETLKEKEAEDIFTRLQRIQQELRRAEEEMERQQKEGQKKDGQQQDQQSRQQQKKQQQDLLERIKQMMEQARQNADRQKTRQQGQQQQDMQKKLEELMKKMQQKGMDPGKLEDAGKSMNEAGQQLQADNPQDAVPSQNEALKSLREGAQQMKEQMQQMMKPGQGQGPGQGEGEGENMGPMTDPLGRRMPQEARDLGPLDAENLSRERREAILELLKDPNRPKAEREYLQRLLEGGKKKPAFKP</sequence>
<feature type="compositionally biased region" description="Polar residues" evidence="1">
    <location>
        <begin position="610"/>
        <end position="630"/>
    </location>
</feature>
<feature type="chain" id="PRO_5032784334" evidence="2">
    <location>
        <begin position="29"/>
        <end position="733"/>
    </location>
</feature>
<feature type="region of interest" description="Disordered" evidence="1">
    <location>
        <begin position="446"/>
        <end position="692"/>
    </location>
</feature>
<reference evidence="3 4" key="1">
    <citation type="submission" date="2020-07" db="EMBL/GenBank/DDBJ databases">
        <title>Huge and variable diversity of episymbiotic CPR bacteria and DPANN archaea in groundwater ecosystems.</title>
        <authorList>
            <person name="He C.Y."/>
            <person name="Keren R."/>
            <person name="Whittaker M."/>
            <person name="Farag I.F."/>
            <person name="Doudna J."/>
            <person name="Cate J.H.D."/>
            <person name="Banfield J.F."/>
        </authorList>
    </citation>
    <scope>NUCLEOTIDE SEQUENCE [LARGE SCALE GENOMIC DNA]</scope>
    <source>
        <strain evidence="3">NC_groundwater_70_Ag_B-0.1um_54_66</strain>
    </source>
</reference>
<organism evidence="3 4">
    <name type="scientific">Micavibrio aeruginosavorus</name>
    <dbReference type="NCBI Taxonomy" id="349221"/>
    <lineage>
        <taxon>Bacteria</taxon>
        <taxon>Pseudomonadati</taxon>
        <taxon>Bdellovibrionota</taxon>
        <taxon>Bdellovibrionia</taxon>
        <taxon>Bdellovibrionales</taxon>
        <taxon>Pseudobdellovibrionaceae</taxon>
        <taxon>Micavibrio</taxon>
    </lineage>
</organism>
<dbReference type="Pfam" id="PF13779">
    <property type="entry name" value="DUF4175"/>
    <property type="match status" value="2"/>
</dbReference>
<dbReference type="PANTHER" id="PTHR47812">
    <property type="entry name" value="SMR (SMALL MUTS RELATED) DOMAIN-CONTAINING PROTEIN"/>
    <property type="match status" value="1"/>
</dbReference>
<feature type="compositionally biased region" description="Basic and acidic residues" evidence="1">
    <location>
        <begin position="489"/>
        <end position="503"/>
    </location>
</feature>
<dbReference type="PANTHER" id="PTHR47812:SF2">
    <property type="entry name" value="SMR (SMALL MUTS RELATED) DOMAIN-CONTAINING PROTEIN"/>
    <property type="match status" value="1"/>
</dbReference>
<feature type="compositionally biased region" description="Basic and acidic residues" evidence="1">
    <location>
        <begin position="546"/>
        <end position="556"/>
    </location>
</feature>
<feature type="region of interest" description="Disordered" evidence="1">
    <location>
        <begin position="263"/>
        <end position="354"/>
    </location>
</feature>
<proteinExistence type="predicted"/>
<dbReference type="InterPro" id="IPR012683">
    <property type="entry name" value="CHP02302_TM"/>
</dbReference>
<feature type="compositionally biased region" description="Basic and acidic residues" evidence="1">
    <location>
        <begin position="287"/>
        <end position="298"/>
    </location>
</feature>
<feature type="compositionally biased region" description="Low complexity" evidence="1">
    <location>
        <begin position="534"/>
        <end position="545"/>
    </location>
</feature>
<dbReference type="AlphaFoldDB" id="A0A7T5R270"/>
<name>A0A7T5R270_9BACT</name>
<accession>A0A7T5R270</accession>
<feature type="compositionally biased region" description="Basic and acidic residues" evidence="1">
    <location>
        <begin position="511"/>
        <end position="533"/>
    </location>
</feature>